<dbReference type="Proteomes" id="UP000008144">
    <property type="component" value="Chromosome 11"/>
</dbReference>
<comment type="subcellular location">
    <subcellularLocation>
        <location evidence="2">Cytoplasm</location>
    </subcellularLocation>
    <subcellularLocation>
        <location evidence="1">Nucleus</location>
    </subcellularLocation>
</comment>
<evidence type="ECO:0000256" key="4">
    <source>
        <dbReference type="ARBA" id="ARBA00023242"/>
    </source>
</evidence>
<evidence type="ECO:0000313" key="7">
    <source>
        <dbReference type="Proteomes" id="UP000008144"/>
    </source>
</evidence>
<reference evidence="6" key="4">
    <citation type="submission" date="2025-09" db="UniProtKB">
        <authorList>
            <consortium name="Ensembl"/>
        </authorList>
    </citation>
    <scope>IDENTIFICATION</scope>
</reference>
<keyword evidence="3" id="KW-0963">Cytoplasm</keyword>
<protein>
    <recommendedName>
        <fullName evidence="5">CDAN1-interacting nuclease 1</fullName>
    </recommendedName>
</protein>
<evidence type="ECO:0000256" key="5">
    <source>
        <dbReference type="ARBA" id="ARBA00023480"/>
    </source>
</evidence>
<keyword evidence="7" id="KW-1185">Reference proteome</keyword>
<sequence length="296" mass="34707">FIMKRKEFEEIISFIKSNKCKKLKDLINQVKDMFEAKFSYQTLVSICLIHHQNHVKRTIHDKSTDACIEKYYSTFLQSKRDGKSHKNSALVEIATENNIPPLLLARLILHRHLKLKAEKSDHAETNERVNLKTEVARLVKDPFLIEDKVLSWEVRQCILHDFGYGQVTDSVRSLIGSEYEHKLVTHVKELNIPFQTEVDLKKLGFDKTPDIKLEIPFKLKDQVVCWIESKASFGTPEEHMYYVNKQYNSYWNRFGPGLVIYWFGFVDELAHDMLKKNILVMDRFPLPAEVSFYNPA</sequence>
<reference evidence="6" key="3">
    <citation type="submission" date="2025-08" db="UniProtKB">
        <authorList>
            <consortium name="Ensembl"/>
        </authorList>
    </citation>
    <scope>IDENTIFICATION</scope>
</reference>
<dbReference type="Pfam" id="PF14811">
    <property type="entry name" value="TPD"/>
    <property type="match status" value="1"/>
</dbReference>
<reference evidence="6" key="2">
    <citation type="journal article" date="2008" name="Genome Biol.">
        <title>Improved genome assembly and evidence-based global gene model set for the chordate Ciona intestinalis: new insight into intron and operon populations.</title>
        <authorList>
            <person name="Satou Y."/>
            <person name="Mineta K."/>
            <person name="Ogasawara M."/>
            <person name="Sasakura Y."/>
            <person name="Shoguchi E."/>
            <person name="Ueno K."/>
            <person name="Yamada L."/>
            <person name="Matsumoto J."/>
            <person name="Wasserscheid J."/>
            <person name="Dewar K."/>
            <person name="Wiley G.B."/>
            <person name="Macmil S.L."/>
            <person name="Roe B.A."/>
            <person name="Zeller R.W."/>
            <person name="Hastings K.E."/>
            <person name="Lemaire P."/>
            <person name="Lindquist E."/>
            <person name="Endo T."/>
            <person name="Hotta K."/>
            <person name="Inaba K."/>
        </authorList>
    </citation>
    <scope>NUCLEOTIDE SEQUENCE [LARGE SCALE GENOMIC DNA]</scope>
    <source>
        <strain evidence="6">wild type</strain>
    </source>
</reference>
<dbReference type="EMBL" id="EAAA01000802">
    <property type="status" value="NOT_ANNOTATED_CDS"/>
    <property type="molecule type" value="Genomic_DNA"/>
</dbReference>
<dbReference type="AlphaFoldDB" id="H2XX23"/>
<accession>H2XX23</accession>
<organism evidence="6 7">
    <name type="scientific">Ciona intestinalis</name>
    <name type="common">Transparent sea squirt</name>
    <name type="synonym">Ascidia intestinalis</name>
    <dbReference type="NCBI Taxonomy" id="7719"/>
    <lineage>
        <taxon>Eukaryota</taxon>
        <taxon>Metazoa</taxon>
        <taxon>Chordata</taxon>
        <taxon>Tunicata</taxon>
        <taxon>Ascidiacea</taxon>
        <taxon>Phlebobranchia</taxon>
        <taxon>Cionidae</taxon>
        <taxon>Ciona</taxon>
    </lineage>
</organism>
<dbReference type="HOGENOM" id="CLU_076808_0_1_1"/>
<dbReference type="Ensembl" id="ENSCINT00000031003.1">
    <property type="protein sequence ID" value="ENSCINP00000034207.1"/>
    <property type="gene ID" value="ENSCING00000024719.1"/>
</dbReference>
<evidence type="ECO:0000256" key="3">
    <source>
        <dbReference type="ARBA" id="ARBA00022490"/>
    </source>
</evidence>
<dbReference type="PANTHER" id="PTHR31661:SF1">
    <property type="entry name" value="CDAN1-INTERACTING NUCLEASE 1"/>
    <property type="match status" value="1"/>
</dbReference>
<keyword evidence="4" id="KW-0539">Nucleus</keyword>
<dbReference type="GO" id="GO:0005634">
    <property type="term" value="C:nucleus"/>
    <property type="evidence" value="ECO:0007669"/>
    <property type="project" value="UniProtKB-SubCell"/>
</dbReference>
<proteinExistence type="predicted"/>
<evidence type="ECO:0000256" key="1">
    <source>
        <dbReference type="ARBA" id="ARBA00004123"/>
    </source>
</evidence>
<evidence type="ECO:0000256" key="2">
    <source>
        <dbReference type="ARBA" id="ARBA00004496"/>
    </source>
</evidence>
<dbReference type="OMA" id="HAETNER"/>
<reference evidence="7" key="1">
    <citation type="journal article" date="2002" name="Science">
        <title>The draft genome of Ciona intestinalis: insights into chordate and vertebrate origins.</title>
        <authorList>
            <person name="Dehal P."/>
            <person name="Satou Y."/>
            <person name="Campbell R.K."/>
            <person name="Chapman J."/>
            <person name="Degnan B."/>
            <person name="De Tomaso A."/>
            <person name="Davidson B."/>
            <person name="Di Gregorio A."/>
            <person name="Gelpke M."/>
            <person name="Goodstein D.M."/>
            <person name="Harafuji N."/>
            <person name="Hastings K.E."/>
            <person name="Ho I."/>
            <person name="Hotta K."/>
            <person name="Huang W."/>
            <person name="Kawashima T."/>
            <person name="Lemaire P."/>
            <person name="Martinez D."/>
            <person name="Meinertzhagen I.A."/>
            <person name="Necula S."/>
            <person name="Nonaka M."/>
            <person name="Putnam N."/>
            <person name="Rash S."/>
            <person name="Saiga H."/>
            <person name="Satake M."/>
            <person name="Terry A."/>
            <person name="Yamada L."/>
            <person name="Wang H.G."/>
            <person name="Awazu S."/>
            <person name="Azumi K."/>
            <person name="Boore J."/>
            <person name="Branno M."/>
            <person name="Chin-Bow S."/>
            <person name="DeSantis R."/>
            <person name="Doyle S."/>
            <person name="Francino P."/>
            <person name="Keys D.N."/>
            <person name="Haga S."/>
            <person name="Hayashi H."/>
            <person name="Hino K."/>
            <person name="Imai K.S."/>
            <person name="Inaba K."/>
            <person name="Kano S."/>
            <person name="Kobayashi K."/>
            <person name="Kobayashi M."/>
            <person name="Lee B.I."/>
            <person name="Makabe K.W."/>
            <person name="Manohar C."/>
            <person name="Matassi G."/>
            <person name="Medina M."/>
            <person name="Mochizuki Y."/>
            <person name="Mount S."/>
            <person name="Morishita T."/>
            <person name="Miura S."/>
            <person name="Nakayama A."/>
            <person name="Nishizaka S."/>
            <person name="Nomoto H."/>
            <person name="Ohta F."/>
            <person name="Oishi K."/>
            <person name="Rigoutsos I."/>
            <person name="Sano M."/>
            <person name="Sasaki A."/>
            <person name="Sasakura Y."/>
            <person name="Shoguchi E."/>
            <person name="Shin-i T."/>
            <person name="Spagnuolo A."/>
            <person name="Stainier D."/>
            <person name="Suzuki M.M."/>
            <person name="Tassy O."/>
            <person name="Takatori N."/>
            <person name="Tokuoka M."/>
            <person name="Yagi K."/>
            <person name="Yoshizaki F."/>
            <person name="Wada S."/>
            <person name="Zhang C."/>
            <person name="Hyatt P.D."/>
            <person name="Larimer F."/>
            <person name="Detter C."/>
            <person name="Doggett N."/>
            <person name="Glavina T."/>
            <person name="Hawkins T."/>
            <person name="Richardson P."/>
            <person name="Lucas S."/>
            <person name="Kohara Y."/>
            <person name="Levine M."/>
            <person name="Satoh N."/>
            <person name="Rokhsar D.S."/>
        </authorList>
    </citation>
    <scope>NUCLEOTIDE SEQUENCE [LARGE SCALE GENOMIC DNA]</scope>
</reference>
<dbReference type="PANTHER" id="PTHR31661">
    <property type="entry name" value="SIMILAR TO CDNA SEQUENCE BC052040"/>
    <property type="match status" value="1"/>
</dbReference>
<dbReference type="GeneTree" id="ENSGT00390000018465"/>
<evidence type="ECO:0000313" key="6">
    <source>
        <dbReference type="Ensembl" id="ENSCINP00000034207.1"/>
    </source>
</evidence>
<dbReference type="FunCoup" id="H2XX23">
    <property type="interactions" value="31"/>
</dbReference>
<dbReference type="InterPro" id="IPR029404">
    <property type="entry name" value="CDIN1"/>
</dbReference>
<dbReference type="GO" id="GO:0005737">
    <property type="term" value="C:cytoplasm"/>
    <property type="evidence" value="ECO:0007669"/>
    <property type="project" value="UniProtKB-SubCell"/>
</dbReference>
<name>H2XX23_CIOIN</name>
<dbReference type="STRING" id="7719.ENSCINP00000034207"/>
<dbReference type="InParanoid" id="H2XX23"/>